<dbReference type="InterPro" id="IPR045034">
    <property type="entry name" value="O-acyltransferase_WSD1-like"/>
</dbReference>
<dbReference type="OrthoDB" id="619536at2759"/>
<gene>
    <name evidence="2" type="ORF">HRI_004840700</name>
</gene>
<dbReference type="Pfam" id="PF06974">
    <property type="entry name" value="WS_DGAT_C"/>
    <property type="match status" value="1"/>
</dbReference>
<dbReference type="GO" id="GO:0008374">
    <property type="term" value="F:O-acyltransferase activity"/>
    <property type="evidence" value="ECO:0007669"/>
    <property type="project" value="InterPro"/>
</dbReference>
<evidence type="ECO:0000313" key="3">
    <source>
        <dbReference type="Proteomes" id="UP001165190"/>
    </source>
</evidence>
<dbReference type="PANTHER" id="PTHR31650:SF38">
    <property type="entry name" value="O-ACYLTRANSFERASE WSD1-LIKE"/>
    <property type="match status" value="1"/>
</dbReference>
<dbReference type="PANTHER" id="PTHR31650">
    <property type="entry name" value="O-ACYLTRANSFERASE (WSD1-LIKE) FAMILY PROTEIN"/>
    <property type="match status" value="1"/>
</dbReference>
<proteinExistence type="predicted"/>
<evidence type="ECO:0000259" key="1">
    <source>
        <dbReference type="Pfam" id="PF06974"/>
    </source>
</evidence>
<feature type="domain" description="O-acyltransferase WSD1 C-terminal" evidence="1">
    <location>
        <begin position="1"/>
        <end position="74"/>
    </location>
</feature>
<keyword evidence="3" id="KW-1185">Reference proteome</keyword>
<dbReference type="GO" id="GO:0019432">
    <property type="term" value="P:triglyceride biosynthetic process"/>
    <property type="evidence" value="ECO:0007669"/>
    <property type="project" value="TreeGrafter"/>
</dbReference>
<accession>A0A9W7JDC9</accession>
<dbReference type="InterPro" id="IPR009721">
    <property type="entry name" value="O-acyltransferase_WSD1_C"/>
</dbReference>
<sequence>MWFTNMPGPQDQISLYGNQVAFVATSAYGQPVPLTVLIVSYAKKITVTLSVDDNIIPDPSVLCDDIEEAFELIKNATIDVKTPINN</sequence>
<evidence type="ECO:0000313" key="2">
    <source>
        <dbReference type="EMBL" id="GMJ11715.1"/>
    </source>
</evidence>
<protein>
    <recommendedName>
        <fullName evidence="1">O-acyltransferase WSD1 C-terminal domain-containing protein</fullName>
    </recommendedName>
</protein>
<dbReference type="Proteomes" id="UP001165190">
    <property type="component" value="Unassembled WGS sequence"/>
</dbReference>
<dbReference type="AlphaFoldDB" id="A0A9W7JDC9"/>
<dbReference type="EMBL" id="BSYR01000061">
    <property type="protein sequence ID" value="GMJ11715.1"/>
    <property type="molecule type" value="Genomic_DNA"/>
</dbReference>
<dbReference type="GO" id="GO:0005886">
    <property type="term" value="C:plasma membrane"/>
    <property type="evidence" value="ECO:0007669"/>
    <property type="project" value="TreeGrafter"/>
</dbReference>
<reference evidence="2" key="1">
    <citation type="submission" date="2023-05" db="EMBL/GenBank/DDBJ databases">
        <title>Genome and transcriptome analyses reveal genes involved in the formation of fine ridges on petal epidermal cells in Hibiscus trionum.</title>
        <authorList>
            <person name="Koshimizu S."/>
            <person name="Masuda S."/>
            <person name="Ishii T."/>
            <person name="Shirasu K."/>
            <person name="Hoshino A."/>
            <person name="Arita M."/>
        </authorList>
    </citation>
    <scope>NUCLEOTIDE SEQUENCE</scope>
    <source>
        <strain evidence="2">Hamamatsu line</strain>
    </source>
</reference>
<name>A0A9W7JDC9_HIBTR</name>
<organism evidence="2 3">
    <name type="scientific">Hibiscus trionum</name>
    <name type="common">Flower of an hour</name>
    <dbReference type="NCBI Taxonomy" id="183268"/>
    <lineage>
        <taxon>Eukaryota</taxon>
        <taxon>Viridiplantae</taxon>
        <taxon>Streptophyta</taxon>
        <taxon>Embryophyta</taxon>
        <taxon>Tracheophyta</taxon>
        <taxon>Spermatophyta</taxon>
        <taxon>Magnoliopsida</taxon>
        <taxon>eudicotyledons</taxon>
        <taxon>Gunneridae</taxon>
        <taxon>Pentapetalae</taxon>
        <taxon>rosids</taxon>
        <taxon>malvids</taxon>
        <taxon>Malvales</taxon>
        <taxon>Malvaceae</taxon>
        <taxon>Malvoideae</taxon>
        <taxon>Hibiscus</taxon>
    </lineage>
</organism>
<comment type="caution">
    <text evidence="2">The sequence shown here is derived from an EMBL/GenBank/DDBJ whole genome shotgun (WGS) entry which is preliminary data.</text>
</comment>